<feature type="transmembrane region" description="Helical" evidence="1">
    <location>
        <begin position="30"/>
        <end position="47"/>
    </location>
</feature>
<evidence type="ECO:0000313" key="2">
    <source>
        <dbReference type="EMBL" id="PSB03260.1"/>
    </source>
</evidence>
<reference evidence="2 3" key="2">
    <citation type="submission" date="2018-03" db="EMBL/GenBank/DDBJ databases">
        <title>The ancient ancestry and fast evolution of plastids.</title>
        <authorList>
            <person name="Moore K.R."/>
            <person name="Magnabosco C."/>
            <person name="Momper L."/>
            <person name="Gold D.A."/>
            <person name="Bosak T."/>
            <person name="Fournier G.P."/>
        </authorList>
    </citation>
    <scope>NUCLEOTIDE SEQUENCE [LARGE SCALE GENOMIC DNA]</scope>
    <source>
        <strain evidence="2 3">CCAP 1448/3</strain>
    </source>
</reference>
<dbReference type="Proteomes" id="UP000238762">
    <property type="component" value="Unassembled WGS sequence"/>
</dbReference>
<keyword evidence="1" id="KW-0472">Membrane</keyword>
<name>A0A2T1C4Q4_9CYAN</name>
<accession>A0A2T1C4Q4</accession>
<evidence type="ECO:0000256" key="1">
    <source>
        <dbReference type="SAM" id="Phobius"/>
    </source>
</evidence>
<keyword evidence="3" id="KW-1185">Reference proteome</keyword>
<dbReference type="EMBL" id="PVWJ01000036">
    <property type="protein sequence ID" value="PSB03260.1"/>
    <property type="molecule type" value="Genomic_DNA"/>
</dbReference>
<dbReference type="RefSeq" id="WP_106288347.1">
    <property type="nucleotide sequence ID" value="NZ_CAWNTC010000011.1"/>
</dbReference>
<proteinExistence type="predicted"/>
<protein>
    <submittedName>
        <fullName evidence="2">Uncharacterized protein</fullName>
    </submittedName>
</protein>
<organism evidence="2 3">
    <name type="scientific">Merismopedia glauca CCAP 1448/3</name>
    <dbReference type="NCBI Taxonomy" id="1296344"/>
    <lineage>
        <taxon>Bacteria</taxon>
        <taxon>Bacillati</taxon>
        <taxon>Cyanobacteriota</taxon>
        <taxon>Cyanophyceae</taxon>
        <taxon>Synechococcales</taxon>
        <taxon>Merismopediaceae</taxon>
        <taxon>Merismopedia</taxon>
    </lineage>
</organism>
<keyword evidence="1" id="KW-0812">Transmembrane</keyword>
<sequence>MNRNLSNQTHSDIIQDSRWETFKRNSQRRTIIIGGCTILLLGISVILGQLWLFPVAMGILWLVVMYWKVWSKRN</sequence>
<evidence type="ECO:0000313" key="3">
    <source>
        <dbReference type="Proteomes" id="UP000238762"/>
    </source>
</evidence>
<reference evidence="2 3" key="1">
    <citation type="submission" date="2018-02" db="EMBL/GenBank/DDBJ databases">
        <authorList>
            <person name="Cohen D.B."/>
            <person name="Kent A.D."/>
        </authorList>
    </citation>
    <scope>NUCLEOTIDE SEQUENCE [LARGE SCALE GENOMIC DNA]</scope>
    <source>
        <strain evidence="2 3">CCAP 1448/3</strain>
    </source>
</reference>
<gene>
    <name evidence="2" type="ORF">C7B64_09180</name>
</gene>
<keyword evidence="1" id="KW-1133">Transmembrane helix</keyword>
<dbReference type="AlphaFoldDB" id="A0A2T1C4Q4"/>
<comment type="caution">
    <text evidence="2">The sequence shown here is derived from an EMBL/GenBank/DDBJ whole genome shotgun (WGS) entry which is preliminary data.</text>
</comment>